<feature type="region of interest" description="Disordered" evidence="1">
    <location>
        <begin position="204"/>
        <end position="224"/>
    </location>
</feature>
<feature type="compositionally biased region" description="Basic and acidic residues" evidence="1">
    <location>
        <begin position="211"/>
        <end position="224"/>
    </location>
</feature>
<organism evidence="2 3">
    <name type="scientific">Asanoa ferruginea</name>
    <dbReference type="NCBI Taxonomy" id="53367"/>
    <lineage>
        <taxon>Bacteria</taxon>
        <taxon>Bacillati</taxon>
        <taxon>Actinomycetota</taxon>
        <taxon>Actinomycetes</taxon>
        <taxon>Micromonosporales</taxon>
        <taxon>Micromonosporaceae</taxon>
        <taxon>Asanoa</taxon>
    </lineage>
</organism>
<dbReference type="Proteomes" id="UP000256913">
    <property type="component" value="Unassembled WGS sequence"/>
</dbReference>
<keyword evidence="3" id="KW-1185">Reference proteome</keyword>
<gene>
    <name evidence="2" type="ORF">DFJ67_7541</name>
</gene>
<evidence type="ECO:0000256" key="1">
    <source>
        <dbReference type="SAM" id="MobiDB-lite"/>
    </source>
</evidence>
<evidence type="ECO:0000313" key="3">
    <source>
        <dbReference type="Proteomes" id="UP000256913"/>
    </source>
</evidence>
<dbReference type="InterPro" id="IPR025683">
    <property type="entry name" value="Protein_beta"/>
</dbReference>
<evidence type="ECO:0000313" key="2">
    <source>
        <dbReference type="EMBL" id="REG01457.1"/>
    </source>
</evidence>
<protein>
    <submittedName>
        <fullName evidence="2">T4 beta protein</fullName>
    </submittedName>
</protein>
<sequence length="224" mass="24405">MLAASEVAVVPYMPILKGRAGELTALDHLPETQVGCILPILEVVPKTIDPIKDAYRFAERARDRLPAGPVGIDVRYLADPETGWRRPIRDIVDDLGCFDIRALPVVHPTDPPERLRDHGDAARDNGGRAIVRLGADRGRPDDDLTDDLLVRLDQHVRVAVEQCDLVLDMSSVLSDGQVTAAEPLARKCVSWARRQPWGSITVAAGSMPDAVGDRESPTDDRVAG</sequence>
<reference evidence="2 3" key="1">
    <citation type="submission" date="2018-08" db="EMBL/GenBank/DDBJ databases">
        <title>Sequencing the genomes of 1000 actinobacteria strains.</title>
        <authorList>
            <person name="Klenk H.-P."/>
        </authorList>
    </citation>
    <scope>NUCLEOTIDE SEQUENCE [LARGE SCALE GENOMIC DNA]</scope>
    <source>
        <strain evidence="2 3">DSM 44099</strain>
    </source>
</reference>
<comment type="caution">
    <text evidence="2">The sequence shown here is derived from an EMBL/GenBank/DDBJ whole genome shotgun (WGS) entry which is preliminary data.</text>
</comment>
<dbReference type="AlphaFoldDB" id="A0A3D9ZW25"/>
<accession>A0A3D9ZW25</accession>
<dbReference type="Pfam" id="PF14350">
    <property type="entry name" value="Beta_protein"/>
    <property type="match status" value="1"/>
</dbReference>
<name>A0A3D9ZW25_9ACTN</name>
<dbReference type="EMBL" id="QUMQ01000001">
    <property type="protein sequence ID" value="REG01457.1"/>
    <property type="molecule type" value="Genomic_DNA"/>
</dbReference>
<dbReference type="OrthoDB" id="4764243at2"/>
<proteinExistence type="predicted"/>